<proteinExistence type="predicted"/>
<evidence type="ECO:0000313" key="2">
    <source>
        <dbReference type="EMBL" id="AQZ51008.1"/>
    </source>
</evidence>
<organism evidence="2 3">
    <name type="scientific">Martelella mediterranea DSM 17316</name>
    <dbReference type="NCBI Taxonomy" id="1122214"/>
    <lineage>
        <taxon>Bacteria</taxon>
        <taxon>Pseudomonadati</taxon>
        <taxon>Pseudomonadota</taxon>
        <taxon>Alphaproteobacteria</taxon>
        <taxon>Hyphomicrobiales</taxon>
        <taxon>Aurantimonadaceae</taxon>
        <taxon>Martelella</taxon>
    </lineage>
</organism>
<feature type="domain" description="Endoribonuclease L-PSP/chorismate mutase-like" evidence="1">
    <location>
        <begin position="11"/>
        <end position="146"/>
    </location>
</feature>
<dbReference type="Gene3D" id="3.30.1330.40">
    <property type="entry name" value="RutC-like"/>
    <property type="match status" value="1"/>
</dbReference>
<dbReference type="STRING" id="1122214.Mame_01659"/>
<dbReference type="KEGG" id="mmed:Mame_01659"/>
<gene>
    <name evidence="2" type="ORF">Mame_01659</name>
</gene>
<accession>A0A1U9Z018</accession>
<dbReference type="InterPro" id="IPR035959">
    <property type="entry name" value="RutC-like_sf"/>
</dbReference>
<evidence type="ECO:0000259" key="1">
    <source>
        <dbReference type="Pfam" id="PF14588"/>
    </source>
</evidence>
<evidence type="ECO:0000313" key="3">
    <source>
        <dbReference type="Proteomes" id="UP000191135"/>
    </source>
</evidence>
<reference evidence="2 3" key="1">
    <citation type="submission" date="2017-03" db="EMBL/GenBank/DDBJ databases">
        <title>Foreign affairs: Plasmid Transfer between Roseobacters and Rhizobia.</title>
        <authorList>
            <person name="Bartling P."/>
            <person name="Bunk B."/>
            <person name="Overmann J."/>
            <person name="Brinkmann H."/>
            <person name="Petersen J."/>
        </authorList>
    </citation>
    <scope>NUCLEOTIDE SEQUENCE [LARGE SCALE GENOMIC DNA]</scope>
    <source>
        <strain evidence="2 3">MACL11</strain>
    </source>
</reference>
<dbReference type="CDD" id="cd02199">
    <property type="entry name" value="YjgF_YER057c_UK114_like_1"/>
    <property type="match status" value="1"/>
</dbReference>
<dbReference type="Proteomes" id="UP000191135">
    <property type="component" value="Chromosome"/>
</dbReference>
<dbReference type="EMBL" id="CP020330">
    <property type="protein sequence ID" value="AQZ51008.1"/>
    <property type="molecule type" value="Genomic_DNA"/>
</dbReference>
<sequence length="174" mass="18318">MKIDNLRESPEARLVRSGLALPADPPRPVGSFCNVRRSGNLLFVSGQGPVLADGTLMTGKVGDTVSAEEAREHAELVAINILTALRAFCDGSLDRVRGVVKLLGLVNATPEFSRHPYVIDGASDLLAPIFGQAGIHSRSAFGVGSLPNQITVEIEAIFEIDADGLQAGTMADVL</sequence>
<dbReference type="AlphaFoldDB" id="A0A1U9Z018"/>
<dbReference type="PANTHER" id="PTHR43760">
    <property type="entry name" value="ENDORIBONUCLEASE-RELATED"/>
    <property type="match status" value="1"/>
</dbReference>
<dbReference type="RefSeq" id="WP_235726847.1">
    <property type="nucleotide sequence ID" value="NZ_AQWH01000020.1"/>
</dbReference>
<dbReference type="Pfam" id="PF14588">
    <property type="entry name" value="YjgF_endoribonc"/>
    <property type="match status" value="1"/>
</dbReference>
<protein>
    <submittedName>
        <fullName evidence="2">Putative endoribonuclease L-PSP</fullName>
    </submittedName>
</protein>
<name>A0A1U9Z018_9HYPH</name>
<dbReference type="PANTHER" id="PTHR43760:SF1">
    <property type="entry name" value="ENDORIBONUCLEASE L-PSP_CHORISMATE MUTASE-LIKE DOMAIN-CONTAINING PROTEIN"/>
    <property type="match status" value="1"/>
</dbReference>
<dbReference type="InterPro" id="IPR013813">
    <property type="entry name" value="Endoribo_LPSP/chorism_mut-like"/>
</dbReference>
<keyword evidence="3" id="KW-1185">Reference proteome</keyword>
<dbReference type="eggNOG" id="COG0251">
    <property type="taxonomic scope" value="Bacteria"/>
</dbReference>
<dbReference type="SUPFAM" id="SSF55298">
    <property type="entry name" value="YjgF-like"/>
    <property type="match status" value="1"/>
</dbReference>